<dbReference type="RefSeq" id="XP_003287503.1">
    <property type="nucleotide sequence ID" value="XM_003287455.1"/>
</dbReference>
<dbReference type="AlphaFoldDB" id="F0ZJA8"/>
<keyword evidence="2" id="KW-1185">Reference proteome</keyword>
<name>F0ZJA8_DICPU</name>
<proteinExistence type="predicted"/>
<dbReference type="InParanoid" id="F0ZJA8"/>
<evidence type="ECO:0000313" key="2">
    <source>
        <dbReference type="Proteomes" id="UP000001064"/>
    </source>
</evidence>
<accession>F0ZJA8</accession>
<dbReference type="KEGG" id="dpp:DICPUDRAFT_151617"/>
<sequence length="91" mass="10003">MKGAEVCAATILEFWLMFIKFFAENASLDPNNTLLPNCSEFTLTLLTILTTYISSMSIMASSSSVGTMLSNHPNGSVKSKPKLYETVILIY</sequence>
<dbReference type="EMBL" id="GL871041">
    <property type="protein sequence ID" value="EGC36002.1"/>
    <property type="molecule type" value="Genomic_DNA"/>
</dbReference>
<dbReference type="GeneID" id="10500374"/>
<dbReference type="VEuPathDB" id="AmoebaDB:DICPUDRAFT_151617"/>
<gene>
    <name evidence="1" type="ORF">DICPUDRAFT_151617</name>
</gene>
<dbReference type="Proteomes" id="UP000001064">
    <property type="component" value="Unassembled WGS sequence"/>
</dbReference>
<reference evidence="2" key="1">
    <citation type="journal article" date="2011" name="Genome Biol.">
        <title>Comparative genomics of the social amoebae Dictyostelium discoideum and Dictyostelium purpureum.</title>
        <authorList>
            <consortium name="US DOE Joint Genome Institute (JGI-PGF)"/>
            <person name="Sucgang R."/>
            <person name="Kuo A."/>
            <person name="Tian X."/>
            <person name="Salerno W."/>
            <person name="Parikh A."/>
            <person name="Feasley C.L."/>
            <person name="Dalin E."/>
            <person name="Tu H."/>
            <person name="Huang E."/>
            <person name="Barry K."/>
            <person name="Lindquist E."/>
            <person name="Shapiro H."/>
            <person name="Bruce D."/>
            <person name="Schmutz J."/>
            <person name="Salamov A."/>
            <person name="Fey P."/>
            <person name="Gaudet P."/>
            <person name="Anjard C."/>
            <person name="Babu M.M."/>
            <person name="Basu S."/>
            <person name="Bushmanova Y."/>
            <person name="van der Wel H."/>
            <person name="Katoh-Kurasawa M."/>
            <person name="Dinh C."/>
            <person name="Coutinho P.M."/>
            <person name="Saito T."/>
            <person name="Elias M."/>
            <person name="Schaap P."/>
            <person name="Kay R.R."/>
            <person name="Henrissat B."/>
            <person name="Eichinger L."/>
            <person name="Rivero F."/>
            <person name="Putnam N.H."/>
            <person name="West C.M."/>
            <person name="Loomis W.F."/>
            <person name="Chisholm R.L."/>
            <person name="Shaulsky G."/>
            <person name="Strassmann J.E."/>
            <person name="Queller D.C."/>
            <person name="Kuspa A."/>
            <person name="Grigoriev I.V."/>
        </authorList>
    </citation>
    <scope>NUCLEOTIDE SEQUENCE [LARGE SCALE GENOMIC DNA]</scope>
    <source>
        <strain evidence="2">QSDP1</strain>
    </source>
</reference>
<protein>
    <submittedName>
        <fullName evidence="1">Uncharacterized protein</fullName>
    </submittedName>
</protein>
<evidence type="ECO:0000313" key="1">
    <source>
        <dbReference type="EMBL" id="EGC36002.1"/>
    </source>
</evidence>
<organism evidence="1 2">
    <name type="scientific">Dictyostelium purpureum</name>
    <name type="common">Slime mold</name>
    <dbReference type="NCBI Taxonomy" id="5786"/>
    <lineage>
        <taxon>Eukaryota</taxon>
        <taxon>Amoebozoa</taxon>
        <taxon>Evosea</taxon>
        <taxon>Eumycetozoa</taxon>
        <taxon>Dictyostelia</taxon>
        <taxon>Dictyosteliales</taxon>
        <taxon>Dictyosteliaceae</taxon>
        <taxon>Dictyostelium</taxon>
    </lineage>
</organism>